<protein>
    <submittedName>
        <fullName evidence="1">Uncharacterized protein</fullName>
    </submittedName>
</protein>
<proteinExistence type="predicted"/>
<reference evidence="1 2" key="1">
    <citation type="journal article" date="2013" name="BMC Genomics">
        <title>Reconstruction of the lipid metabolism for the microalga Monoraphidium neglectum from its genome sequence reveals characteristics suitable for biofuel production.</title>
        <authorList>
            <person name="Bogen C."/>
            <person name="Al-Dilaimi A."/>
            <person name="Albersmeier A."/>
            <person name="Wichmann J."/>
            <person name="Grundmann M."/>
            <person name="Rupp O."/>
            <person name="Lauersen K.J."/>
            <person name="Blifernez-Klassen O."/>
            <person name="Kalinowski J."/>
            <person name="Goesmann A."/>
            <person name="Mussgnug J.H."/>
            <person name="Kruse O."/>
        </authorList>
    </citation>
    <scope>NUCLEOTIDE SEQUENCE [LARGE SCALE GENOMIC DNA]</scope>
    <source>
        <strain evidence="1 2">SAG 48.87</strain>
    </source>
</reference>
<dbReference type="KEGG" id="mng:MNEG_13681"/>
<dbReference type="GeneID" id="25731168"/>
<dbReference type="OrthoDB" id="272072at2759"/>
<evidence type="ECO:0000313" key="1">
    <source>
        <dbReference type="EMBL" id="KIY94280.1"/>
    </source>
</evidence>
<dbReference type="Proteomes" id="UP000054498">
    <property type="component" value="Unassembled WGS sequence"/>
</dbReference>
<accession>A0A0D2MGW3</accession>
<evidence type="ECO:0000313" key="2">
    <source>
        <dbReference type="Proteomes" id="UP000054498"/>
    </source>
</evidence>
<sequence length="196" mass="21980">MVAFADRVHALHGPVPLHTHVICDHYTVPKTASSEVMEYSRFLDDVDVVFTKKHLEKTPLEDVPAEPSELLDRNRYQRSSRRALAACLVDIGEAKEARLGEVMARISNTCDKRGILLKPFFDDAAADDHSAKLYGHVTAPQFKQVLNVKVGIRVSDSEAQLLAEKFHHEDLTELVNYIAFSAMVDPHLGAFEEMVQ</sequence>
<organism evidence="1 2">
    <name type="scientific">Monoraphidium neglectum</name>
    <dbReference type="NCBI Taxonomy" id="145388"/>
    <lineage>
        <taxon>Eukaryota</taxon>
        <taxon>Viridiplantae</taxon>
        <taxon>Chlorophyta</taxon>
        <taxon>core chlorophytes</taxon>
        <taxon>Chlorophyceae</taxon>
        <taxon>CS clade</taxon>
        <taxon>Sphaeropleales</taxon>
        <taxon>Selenastraceae</taxon>
        <taxon>Monoraphidium</taxon>
    </lineage>
</organism>
<dbReference type="RefSeq" id="XP_013893300.1">
    <property type="nucleotide sequence ID" value="XM_014037846.1"/>
</dbReference>
<name>A0A0D2MGW3_9CHLO</name>
<keyword evidence="2" id="KW-1185">Reference proteome</keyword>
<dbReference type="STRING" id="145388.A0A0D2MGW3"/>
<dbReference type="EMBL" id="KK104198">
    <property type="protein sequence ID" value="KIY94280.1"/>
    <property type="molecule type" value="Genomic_DNA"/>
</dbReference>
<gene>
    <name evidence="1" type="ORF">MNEG_13681</name>
</gene>
<dbReference type="AlphaFoldDB" id="A0A0D2MGW3"/>